<dbReference type="SUPFAM" id="SSF48371">
    <property type="entry name" value="ARM repeat"/>
    <property type="match status" value="1"/>
</dbReference>
<keyword evidence="2" id="KW-0255">Endonuclease</keyword>
<dbReference type="Gene3D" id="3.40.1350.10">
    <property type="match status" value="1"/>
</dbReference>
<dbReference type="EMBL" id="JACVHF010000001">
    <property type="protein sequence ID" value="MBC9783214.1"/>
    <property type="molecule type" value="Genomic_DNA"/>
</dbReference>
<dbReference type="PROSITE" id="PS50837">
    <property type="entry name" value="NACHT"/>
    <property type="match status" value="1"/>
</dbReference>
<dbReference type="Pfam" id="PF04471">
    <property type="entry name" value="Mrr_cat"/>
    <property type="match status" value="1"/>
</dbReference>
<sequence length="1020" mass="116619">MENITIKILETDPNKKGDLFARLISEYFISLGYNNFRFNISKSGREIDIEANHRTEIRRVIAECKAVVDKIGGDEINKFVGSLDVEKRKHQPNETVGYFISLSGFKETAIEQERDAGGNRVILIDGNQVIKELVNGHSLVSLEKAMERAGRCAVYQPNILVPSTNVELLAHEIGWIWVIYFCSNKEITHFVLIHADGEALSKSLADEIIKRYDTQEMKLNNLIYLEPVYLNGVTDNQVLKAKERYFKYISSECGDIQLEGLPADQEVGTRRLKIENIFVPLNLTPITNLTETISLSIEIDKKNTKKQKKDRISVGKCLCSNSKLAILAKPGGGKSTLLKSLAVAYAFPDRREKIDKHLPEKEWLPLFIKCRQLEDDARLPFINILYRISKRAEMGDLCTSFEELINRSLRNGKALLLIDGLDEISDVSVRKSFVNQLRTFLTIYPLVSVVLTSREAGFRVIGSSLANYFVHYRLSDFNDTDIKKLTVAWHKEVIGNKKAVHTEALKLADSICSIDRVKRLAKNPLLLTTLLLVKRWVGHLPTRRSVLYSKAIEVLLMTWNVEGHEPLELDEVIPQLAFIAYNMMVEGTQQISSKKLKELLLLARKQMPEILSFTKLKITDFIERVELRSSLLVLSGHEVENGVLYPTYEFQHLTFQEYLTSLALIEGYYPNREEDDLLIDILNPYFFNEQWKEVIPLTAVLSGRKVQPLAKKLISLCKEVPTYERLLNSPDSIPVELLGQCIIDEIQLPPDLLREALEWLGRRSNNCTHIVNIYKGKYGEELFKVLIQTIKQEDDDIINIASALSDIAIHKYSVHNELDSIDIETIMNLLTSINEYDNSIGALLVMRLAFEGKLFRNKTDELIKVIKPINDSLIKMLDQKELHIKFSACWALTWISERDFIENNQIEQIIPKLLSCWVQTNNNSFRYMVTWVITSLPIIERSKVSFICNIPEIGDFIKSEYYTETSNFADRVRNGAAITMAYYLGNPWTTPQLSSMISEISESRLTRKNNLLSILPQESL</sequence>
<gene>
    <name evidence="2" type="ORF">H1S01_01665</name>
</gene>
<protein>
    <submittedName>
        <fullName evidence="2">Restriction endonuclease</fullName>
    </submittedName>
</protein>
<dbReference type="InterPro" id="IPR007111">
    <property type="entry name" value="NACHT_NTPase"/>
</dbReference>
<keyword evidence="2" id="KW-0378">Hydrolase</keyword>
<dbReference type="GO" id="GO:0004519">
    <property type="term" value="F:endonuclease activity"/>
    <property type="evidence" value="ECO:0007669"/>
    <property type="project" value="UniProtKB-KW"/>
</dbReference>
<dbReference type="InterPro" id="IPR016024">
    <property type="entry name" value="ARM-type_fold"/>
</dbReference>
<dbReference type="SUPFAM" id="SSF52980">
    <property type="entry name" value="Restriction endonuclease-like"/>
    <property type="match status" value="1"/>
</dbReference>
<feature type="domain" description="NACHT" evidence="1">
    <location>
        <begin position="322"/>
        <end position="454"/>
    </location>
</feature>
<dbReference type="Gene3D" id="3.40.50.300">
    <property type="entry name" value="P-loop containing nucleotide triphosphate hydrolases"/>
    <property type="match status" value="1"/>
</dbReference>
<dbReference type="InterPro" id="IPR011856">
    <property type="entry name" value="tRNA_endonuc-like_dom_sf"/>
</dbReference>
<dbReference type="PANTHER" id="PTHR46844:SF1">
    <property type="entry name" value="SLR5058 PROTEIN"/>
    <property type="match status" value="1"/>
</dbReference>
<evidence type="ECO:0000259" key="1">
    <source>
        <dbReference type="PROSITE" id="PS50837"/>
    </source>
</evidence>
<dbReference type="Proteomes" id="UP000617402">
    <property type="component" value="Unassembled WGS sequence"/>
</dbReference>
<dbReference type="InterPro" id="IPR027417">
    <property type="entry name" value="P-loop_NTPase"/>
</dbReference>
<accession>A0ABR7SXE2</accession>
<dbReference type="SUPFAM" id="SSF52540">
    <property type="entry name" value="P-loop containing nucleoside triphosphate hydrolases"/>
    <property type="match status" value="1"/>
</dbReference>
<dbReference type="Pfam" id="PF05729">
    <property type="entry name" value="NACHT"/>
    <property type="match status" value="1"/>
</dbReference>
<dbReference type="InterPro" id="IPR007560">
    <property type="entry name" value="Restrct_endonuc_IV_Mrr"/>
</dbReference>
<keyword evidence="2" id="KW-0540">Nuclease</keyword>
<keyword evidence="3" id="KW-1185">Reference proteome</keyword>
<name>A0ABR7SXE2_HELCL</name>
<dbReference type="RefSeq" id="WP_188038376.1">
    <property type="nucleotide sequence ID" value="NZ_JACVHF010000001.1"/>
</dbReference>
<dbReference type="InterPro" id="IPR011335">
    <property type="entry name" value="Restrct_endonuc-II-like"/>
</dbReference>
<proteinExistence type="predicted"/>
<reference evidence="2 3" key="1">
    <citation type="submission" date="2020-07" db="EMBL/GenBank/DDBJ databases">
        <title>Draft whole-genome sequence of Heliobacterium chlorum DSM 3682, type strain.</title>
        <authorList>
            <person name="Kyndt J.A."/>
            <person name="Meyer T.E."/>
            <person name="Imhoff J.F."/>
        </authorList>
    </citation>
    <scope>NUCLEOTIDE SEQUENCE [LARGE SCALE GENOMIC DNA]</scope>
    <source>
        <strain evidence="2 3">DSM 3682</strain>
    </source>
</reference>
<evidence type="ECO:0000313" key="2">
    <source>
        <dbReference type="EMBL" id="MBC9783214.1"/>
    </source>
</evidence>
<evidence type="ECO:0000313" key="3">
    <source>
        <dbReference type="Proteomes" id="UP000617402"/>
    </source>
</evidence>
<organism evidence="2 3">
    <name type="scientific">Heliobacterium chlorum</name>
    <dbReference type="NCBI Taxonomy" id="2698"/>
    <lineage>
        <taxon>Bacteria</taxon>
        <taxon>Bacillati</taxon>
        <taxon>Bacillota</taxon>
        <taxon>Clostridia</taxon>
        <taxon>Eubacteriales</taxon>
        <taxon>Heliobacteriaceae</taxon>
        <taxon>Heliobacterium</taxon>
    </lineage>
</organism>
<dbReference type="PANTHER" id="PTHR46844">
    <property type="entry name" value="SLR5058 PROTEIN"/>
    <property type="match status" value="1"/>
</dbReference>
<comment type="caution">
    <text evidence="2">The sequence shown here is derived from an EMBL/GenBank/DDBJ whole genome shotgun (WGS) entry which is preliminary data.</text>
</comment>